<dbReference type="RefSeq" id="WP_194414710.1">
    <property type="nucleotide sequence ID" value="NZ_BAABKZ010000002.1"/>
</dbReference>
<evidence type="ECO:0000259" key="9">
    <source>
        <dbReference type="Pfam" id="PF02837"/>
    </source>
</evidence>
<keyword evidence="4 6" id="KW-0378">Hydrolase</keyword>
<dbReference type="InterPro" id="IPR013783">
    <property type="entry name" value="Ig-like_fold"/>
</dbReference>
<name>A0ABP9MCV7_9MICO</name>
<protein>
    <recommendedName>
        <fullName evidence="3">Beta-glucuronidase</fullName>
        <ecNumber evidence="2">3.2.1.31</ecNumber>
    </recommendedName>
</protein>
<dbReference type="PANTHER" id="PTHR10066:SF67">
    <property type="entry name" value="BETA-GLUCURONIDASE"/>
    <property type="match status" value="1"/>
</dbReference>
<evidence type="ECO:0000313" key="10">
    <source>
        <dbReference type="EMBL" id="GAA5092529.1"/>
    </source>
</evidence>
<keyword evidence="11" id="KW-1185">Reference proteome</keyword>
<evidence type="ECO:0000256" key="4">
    <source>
        <dbReference type="ARBA" id="ARBA00022801"/>
    </source>
</evidence>
<dbReference type="PRINTS" id="PR00132">
    <property type="entry name" value="GLHYDRLASE2"/>
</dbReference>
<gene>
    <name evidence="10" type="primary">uidA</name>
    <name evidence="10" type="ORF">GCM10025760_21350</name>
</gene>
<dbReference type="EC" id="3.2.1.31" evidence="2"/>
<dbReference type="Gene3D" id="3.20.20.80">
    <property type="entry name" value="Glycosidases"/>
    <property type="match status" value="1"/>
</dbReference>
<dbReference type="PANTHER" id="PTHR10066">
    <property type="entry name" value="BETA-GLUCURONIDASE"/>
    <property type="match status" value="1"/>
</dbReference>
<dbReference type="InterPro" id="IPR036156">
    <property type="entry name" value="Beta-gal/glucu_dom_sf"/>
</dbReference>
<dbReference type="Pfam" id="PF02837">
    <property type="entry name" value="Glyco_hydro_2_N"/>
    <property type="match status" value="1"/>
</dbReference>
<dbReference type="Pfam" id="PF02836">
    <property type="entry name" value="Glyco_hydro_2_C"/>
    <property type="match status" value="1"/>
</dbReference>
<dbReference type="SUPFAM" id="SSF49785">
    <property type="entry name" value="Galactose-binding domain-like"/>
    <property type="match status" value="1"/>
</dbReference>
<evidence type="ECO:0000256" key="3">
    <source>
        <dbReference type="ARBA" id="ARBA00016205"/>
    </source>
</evidence>
<dbReference type="Gene3D" id="2.60.40.10">
    <property type="entry name" value="Immunoglobulins"/>
    <property type="match status" value="1"/>
</dbReference>
<comment type="similarity">
    <text evidence="1 6">Belongs to the glycosyl hydrolase 2 family.</text>
</comment>
<feature type="domain" description="Glycoside hydrolase family 2 catalytic" evidence="8">
    <location>
        <begin position="272"/>
        <end position="587"/>
    </location>
</feature>
<evidence type="ECO:0000259" key="7">
    <source>
        <dbReference type="Pfam" id="PF00703"/>
    </source>
</evidence>
<dbReference type="InterPro" id="IPR017853">
    <property type="entry name" value="GH"/>
</dbReference>
<sequence>MLKPTPTPTRELVNLDGVWRFGIDSRLGEQPWAGPLESPLEAAVPASYNDLFTDAEIRDHVGWVYYQREVRVPRGWSDERILLRFDAATHAARVYVDDELVGEHIGGYTPFDIDLTERVQAGGAFRLTVAVSGELTNETIPPGKIEVGMTGKRTQTYFHDFYNYAGLARSVWLYSVPATRIDDVTVVTGFEGTTGQVEYRVEVIGDADVRVRLTDAAGAVVAEGSGAEGTLSVADVVLWKPGSAYLYQLTVEAVRGDEVLDSYPVAVGVRTVEVRGHEFLINGEPFYFTGFGKHEDAAVRGKGHDDAYMVHDFQLMEWSGANSFRTSHYPYAEEVLDFADRHGVVVIDETAAVGLNMGVVGGMSGTPPFPTFSEQYAGAATHAAHAQHLRELIGRDKNHPSVVMWCIANEPASNEDGAREYFEPLVDLARELDPTRPLTYSLVMFATFKNDQIVDLFDVVSMNRYYGWYIATGDLKTAEMYLQGDIQGWVERTGKPIMMTEYGADTQPGLHSVWDQAWTEEYQADLLEMYHRVFDRFPQFVGEQVWNFADFATSNGIHRVDGNKKGVFTRDRKPKSAAFALRRRWRGLDGRKPGSDA</sequence>
<dbReference type="InterPro" id="IPR023230">
    <property type="entry name" value="Glyco_hydro_2_CS"/>
</dbReference>
<accession>A0ABP9MCV7</accession>
<dbReference type="EMBL" id="BAABKZ010000002">
    <property type="protein sequence ID" value="GAA5092529.1"/>
    <property type="molecule type" value="Genomic_DNA"/>
</dbReference>
<comment type="caution">
    <text evidence="10">The sequence shown here is derived from an EMBL/GenBank/DDBJ whole genome shotgun (WGS) entry which is preliminary data.</text>
</comment>
<dbReference type="InterPro" id="IPR006104">
    <property type="entry name" value="Glyco_hydro_2_N"/>
</dbReference>
<feature type="domain" description="Glycosyl hydrolases family 2 sugar binding" evidence="9">
    <location>
        <begin position="15"/>
        <end position="177"/>
    </location>
</feature>
<proteinExistence type="inferred from homology"/>
<evidence type="ECO:0000259" key="8">
    <source>
        <dbReference type="Pfam" id="PF02836"/>
    </source>
</evidence>
<dbReference type="Pfam" id="PF00703">
    <property type="entry name" value="Glyco_hydro_2"/>
    <property type="match status" value="1"/>
</dbReference>
<dbReference type="SUPFAM" id="SSF49303">
    <property type="entry name" value="beta-Galactosidase/glucuronidase domain"/>
    <property type="match status" value="1"/>
</dbReference>
<evidence type="ECO:0000313" key="11">
    <source>
        <dbReference type="Proteomes" id="UP001501407"/>
    </source>
</evidence>
<evidence type="ECO:0000256" key="1">
    <source>
        <dbReference type="ARBA" id="ARBA00007401"/>
    </source>
</evidence>
<reference evidence="11" key="1">
    <citation type="journal article" date="2019" name="Int. J. Syst. Evol. Microbiol.">
        <title>The Global Catalogue of Microorganisms (GCM) 10K type strain sequencing project: providing services to taxonomists for standard genome sequencing and annotation.</title>
        <authorList>
            <consortium name="The Broad Institute Genomics Platform"/>
            <consortium name="The Broad Institute Genome Sequencing Center for Infectious Disease"/>
            <person name="Wu L."/>
            <person name="Ma J."/>
        </authorList>
    </citation>
    <scope>NUCLEOTIDE SEQUENCE [LARGE SCALE GENOMIC DNA]</scope>
    <source>
        <strain evidence="11">JCM 18959</strain>
    </source>
</reference>
<dbReference type="SUPFAM" id="SSF51445">
    <property type="entry name" value="(Trans)glycosidases"/>
    <property type="match status" value="1"/>
</dbReference>
<dbReference type="InterPro" id="IPR006102">
    <property type="entry name" value="Ig-like_GH2"/>
</dbReference>
<dbReference type="InterPro" id="IPR006103">
    <property type="entry name" value="Glyco_hydro_2_cat"/>
</dbReference>
<feature type="domain" description="Glycoside hydrolase family 2 immunoglobulin-like beta-sandwich" evidence="7">
    <location>
        <begin position="179"/>
        <end position="270"/>
    </location>
</feature>
<dbReference type="Gene3D" id="2.60.120.260">
    <property type="entry name" value="Galactose-binding domain-like"/>
    <property type="match status" value="1"/>
</dbReference>
<dbReference type="PROSITE" id="PS00719">
    <property type="entry name" value="GLYCOSYL_HYDROL_F2_1"/>
    <property type="match status" value="1"/>
</dbReference>
<keyword evidence="5 6" id="KW-0326">Glycosidase</keyword>
<dbReference type="InterPro" id="IPR006101">
    <property type="entry name" value="Glyco_hydro_2"/>
</dbReference>
<evidence type="ECO:0000256" key="6">
    <source>
        <dbReference type="RuleBase" id="RU361154"/>
    </source>
</evidence>
<dbReference type="InterPro" id="IPR008979">
    <property type="entry name" value="Galactose-bd-like_sf"/>
</dbReference>
<dbReference type="Proteomes" id="UP001501407">
    <property type="component" value="Unassembled WGS sequence"/>
</dbReference>
<evidence type="ECO:0000256" key="5">
    <source>
        <dbReference type="ARBA" id="ARBA00023295"/>
    </source>
</evidence>
<dbReference type="NCBIfam" id="NF007538">
    <property type="entry name" value="PRK10150.1"/>
    <property type="match status" value="1"/>
</dbReference>
<organism evidence="10 11">
    <name type="scientific">Microbacterium yannicii</name>
    <dbReference type="NCBI Taxonomy" id="671622"/>
    <lineage>
        <taxon>Bacteria</taxon>
        <taxon>Bacillati</taxon>
        <taxon>Actinomycetota</taxon>
        <taxon>Actinomycetes</taxon>
        <taxon>Micrococcales</taxon>
        <taxon>Microbacteriaceae</taxon>
        <taxon>Microbacterium</taxon>
    </lineage>
</organism>
<evidence type="ECO:0000256" key="2">
    <source>
        <dbReference type="ARBA" id="ARBA00012761"/>
    </source>
</evidence>